<dbReference type="EMBL" id="JACEFO010001742">
    <property type="protein sequence ID" value="KAF8712685.1"/>
    <property type="molecule type" value="Genomic_DNA"/>
</dbReference>
<accession>A0A835BZU6</accession>
<name>A0A835BZU6_9POAL</name>
<evidence type="ECO:0000313" key="2">
    <source>
        <dbReference type="EMBL" id="KAF8712685.1"/>
    </source>
</evidence>
<organism evidence="2 3">
    <name type="scientific">Digitaria exilis</name>
    <dbReference type="NCBI Taxonomy" id="1010633"/>
    <lineage>
        <taxon>Eukaryota</taxon>
        <taxon>Viridiplantae</taxon>
        <taxon>Streptophyta</taxon>
        <taxon>Embryophyta</taxon>
        <taxon>Tracheophyta</taxon>
        <taxon>Spermatophyta</taxon>
        <taxon>Magnoliopsida</taxon>
        <taxon>Liliopsida</taxon>
        <taxon>Poales</taxon>
        <taxon>Poaceae</taxon>
        <taxon>PACMAD clade</taxon>
        <taxon>Panicoideae</taxon>
        <taxon>Panicodae</taxon>
        <taxon>Paniceae</taxon>
        <taxon>Anthephorinae</taxon>
        <taxon>Digitaria</taxon>
    </lineage>
</organism>
<comment type="caution">
    <text evidence="2">The sequence shown here is derived from an EMBL/GenBank/DDBJ whole genome shotgun (WGS) entry which is preliminary data.</text>
</comment>
<sequence>MRLFMVATAEMLESGEIPPGDPLFAALAPRCEAIGLKAYAGAAESAATCARRAEEYAAAPGGEAMAEAMRRQAASSAALAARAEEYAAFMRLVTPPAAGTGSSSEPRRPNARYFGPEWTN</sequence>
<dbReference type="Proteomes" id="UP000636709">
    <property type="component" value="Unassembled WGS sequence"/>
</dbReference>
<gene>
    <name evidence="2" type="ORF">HU200_028446</name>
</gene>
<dbReference type="AlphaFoldDB" id="A0A835BZU6"/>
<evidence type="ECO:0000313" key="3">
    <source>
        <dbReference type="Proteomes" id="UP000636709"/>
    </source>
</evidence>
<reference evidence="2" key="1">
    <citation type="submission" date="2020-07" db="EMBL/GenBank/DDBJ databases">
        <title>Genome sequence and genetic diversity analysis of an under-domesticated orphan crop, white fonio (Digitaria exilis).</title>
        <authorList>
            <person name="Bennetzen J.L."/>
            <person name="Chen S."/>
            <person name="Ma X."/>
            <person name="Wang X."/>
            <person name="Yssel A.E.J."/>
            <person name="Chaluvadi S.R."/>
            <person name="Johnson M."/>
            <person name="Gangashetty P."/>
            <person name="Hamidou F."/>
            <person name="Sanogo M.D."/>
            <person name="Zwaenepoel A."/>
            <person name="Wallace J."/>
            <person name="Van De Peer Y."/>
            <person name="Van Deynze A."/>
        </authorList>
    </citation>
    <scope>NUCLEOTIDE SEQUENCE</scope>
    <source>
        <tissue evidence="2">Leaves</tissue>
    </source>
</reference>
<protein>
    <submittedName>
        <fullName evidence="2">Uncharacterized protein</fullName>
    </submittedName>
</protein>
<evidence type="ECO:0000256" key="1">
    <source>
        <dbReference type="SAM" id="MobiDB-lite"/>
    </source>
</evidence>
<proteinExistence type="predicted"/>
<dbReference type="OrthoDB" id="695006at2759"/>
<keyword evidence="3" id="KW-1185">Reference proteome</keyword>
<feature type="region of interest" description="Disordered" evidence="1">
    <location>
        <begin position="96"/>
        <end position="120"/>
    </location>
</feature>